<accession>A0A3B0VFB1</accession>
<keyword evidence="2" id="KW-0812">Transmembrane</keyword>
<keyword evidence="2" id="KW-1133">Transmembrane helix</keyword>
<organism evidence="3">
    <name type="scientific">hydrothermal vent metagenome</name>
    <dbReference type="NCBI Taxonomy" id="652676"/>
    <lineage>
        <taxon>unclassified sequences</taxon>
        <taxon>metagenomes</taxon>
        <taxon>ecological metagenomes</taxon>
    </lineage>
</organism>
<evidence type="ECO:0000256" key="1">
    <source>
        <dbReference type="SAM" id="MobiDB-lite"/>
    </source>
</evidence>
<gene>
    <name evidence="3" type="ORF">MNBD_BACTEROID07-1805</name>
</gene>
<feature type="compositionally biased region" description="Basic and acidic residues" evidence="1">
    <location>
        <begin position="331"/>
        <end position="348"/>
    </location>
</feature>
<evidence type="ECO:0000313" key="3">
    <source>
        <dbReference type="EMBL" id="VAW30474.1"/>
    </source>
</evidence>
<sequence length="348" mass="39099">MKSVIRKHIAGCLILIFTALGVAQAQNMVPLKATASLDTTAIMIGDQIGLNLALEVPAGSQIIWPALGDTLVPHVEIIKRGKTDSILKNNALMFRRRLVITSFDSGYFNITPLKFQVRIPGSSKVDTVATQDLFLQVYTPVVDTSKAFKVIKGPAAEPYTLGEILPWILLGLLVIAGIVLLIWYLRKRKKSQPLFARKPKPKLPPYEEAIQRLEKVRLSRMWQAGKLKAYHSAITDIMRDYFTRRFRFDAREMTTGEIIRNLEKEPAVNKAVLTKIQSAFTLADLVKFAKMNPSPLENDTSLNYCVDFVNETKVVPQEEPAETGVENAPAEIKKQIKENEKPENKEEK</sequence>
<feature type="transmembrane region" description="Helical" evidence="2">
    <location>
        <begin position="164"/>
        <end position="185"/>
    </location>
</feature>
<keyword evidence="2" id="KW-0472">Membrane</keyword>
<evidence type="ECO:0000256" key="2">
    <source>
        <dbReference type="SAM" id="Phobius"/>
    </source>
</evidence>
<dbReference type="AlphaFoldDB" id="A0A3B0VFB1"/>
<proteinExistence type="predicted"/>
<reference evidence="3" key="1">
    <citation type="submission" date="2018-06" db="EMBL/GenBank/DDBJ databases">
        <authorList>
            <person name="Zhirakovskaya E."/>
        </authorList>
    </citation>
    <scope>NUCLEOTIDE SEQUENCE</scope>
</reference>
<protein>
    <recommendedName>
        <fullName evidence="4">BatD</fullName>
    </recommendedName>
</protein>
<name>A0A3B0VFB1_9ZZZZ</name>
<dbReference type="EMBL" id="UOET01000522">
    <property type="protein sequence ID" value="VAW30474.1"/>
    <property type="molecule type" value="Genomic_DNA"/>
</dbReference>
<evidence type="ECO:0008006" key="4">
    <source>
        <dbReference type="Google" id="ProtNLM"/>
    </source>
</evidence>
<feature type="region of interest" description="Disordered" evidence="1">
    <location>
        <begin position="316"/>
        <end position="348"/>
    </location>
</feature>